<keyword evidence="2" id="KW-1185">Reference proteome</keyword>
<sequence length="94" mass="11393">MRFNGVLDFLLVPLIHYYKSQDLYFLNLGLAPLLHLEQTPNIPEKKRCNLFLIVYTRFRMYTVCDFLKKKLPAPERINTWYIPTPWIKCKLRLF</sequence>
<dbReference type="AlphaFoldDB" id="A0A369QJE8"/>
<comment type="caution">
    <text evidence="1">The sequence shown here is derived from an EMBL/GenBank/DDBJ whole genome shotgun (WGS) entry which is preliminary data.</text>
</comment>
<name>A0A369QJE8_9BACT</name>
<accession>A0A369QJE8</accession>
<gene>
    <name evidence="1" type="ORF">AHMF7616_03044</name>
</gene>
<protein>
    <submittedName>
        <fullName evidence="1">Uncharacterized protein</fullName>
    </submittedName>
</protein>
<proteinExistence type="predicted"/>
<dbReference type="Proteomes" id="UP000253919">
    <property type="component" value="Unassembled WGS sequence"/>
</dbReference>
<evidence type="ECO:0000313" key="2">
    <source>
        <dbReference type="Proteomes" id="UP000253919"/>
    </source>
</evidence>
<dbReference type="EMBL" id="QASA01000001">
    <property type="protein sequence ID" value="RDC64430.1"/>
    <property type="molecule type" value="Genomic_DNA"/>
</dbReference>
<organism evidence="1 2">
    <name type="scientific">Adhaeribacter pallidiroseus</name>
    <dbReference type="NCBI Taxonomy" id="2072847"/>
    <lineage>
        <taxon>Bacteria</taxon>
        <taxon>Pseudomonadati</taxon>
        <taxon>Bacteroidota</taxon>
        <taxon>Cytophagia</taxon>
        <taxon>Cytophagales</taxon>
        <taxon>Hymenobacteraceae</taxon>
        <taxon>Adhaeribacter</taxon>
    </lineage>
</organism>
<reference evidence="1 2" key="1">
    <citation type="submission" date="2018-04" db="EMBL/GenBank/DDBJ databases">
        <title>Adhaeribacter sp. HMF7616 genome sequencing and assembly.</title>
        <authorList>
            <person name="Kang H."/>
            <person name="Kang J."/>
            <person name="Cha I."/>
            <person name="Kim H."/>
            <person name="Joh K."/>
        </authorList>
    </citation>
    <scope>NUCLEOTIDE SEQUENCE [LARGE SCALE GENOMIC DNA]</scope>
    <source>
        <strain evidence="1 2">HMF7616</strain>
    </source>
</reference>
<evidence type="ECO:0000313" key="1">
    <source>
        <dbReference type="EMBL" id="RDC64430.1"/>
    </source>
</evidence>